<gene>
    <name evidence="1" type="ORF">S12H4_13834</name>
</gene>
<dbReference type="AlphaFoldDB" id="X1SFQ5"/>
<name>X1SFQ5_9ZZZZ</name>
<sequence>MCEMLELYPTNYEILNTKDRITVDLIKDGEEFLKQFDVNQDFILDTVSLVYRYLRIKEKIPHNLYKFFIAAYYIVQRHPFAFPAHDKKKDFCDKFSLQISSLEYCVDNITSTLGYIKIFDDMNFPYFIDPKRDLSLNIIKNIVKSKIDASMMKFLLYNRPINSQILTEELVCDIVFEHKAFPEELFRQLYEIIATLVDEGFTDYDEYAVLQQKYFI</sequence>
<evidence type="ECO:0000313" key="1">
    <source>
        <dbReference type="EMBL" id="GAI77951.1"/>
    </source>
</evidence>
<accession>X1SFQ5</accession>
<protein>
    <submittedName>
        <fullName evidence="1">Uncharacterized protein</fullName>
    </submittedName>
</protein>
<organism evidence="1">
    <name type="scientific">marine sediment metagenome</name>
    <dbReference type="NCBI Taxonomy" id="412755"/>
    <lineage>
        <taxon>unclassified sequences</taxon>
        <taxon>metagenomes</taxon>
        <taxon>ecological metagenomes</taxon>
    </lineage>
</organism>
<dbReference type="EMBL" id="BARW01006583">
    <property type="protein sequence ID" value="GAI77951.1"/>
    <property type="molecule type" value="Genomic_DNA"/>
</dbReference>
<proteinExistence type="predicted"/>
<reference evidence="1" key="1">
    <citation type="journal article" date="2014" name="Front. Microbiol.">
        <title>High frequency of phylogenetically diverse reductive dehalogenase-homologous genes in deep subseafloor sedimentary metagenomes.</title>
        <authorList>
            <person name="Kawai M."/>
            <person name="Futagami T."/>
            <person name="Toyoda A."/>
            <person name="Takaki Y."/>
            <person name="Nishi S."/>
            <person name="Hori S."/>
            <person name="Arai W."/>
            <person name="Tsubouchi T."/>
            <person name="Morono Y."/>
            <person name="Uchiyama I."/>
            <person name="Ito T."/>
            <person name="Fujiyama A."/>
            <person name="Inagaki F."/>
            <person name="Takami H."/>
        </authorList>
    </citation>
    <scope>NUCLEOTIDE SEQUENCE</scope>
    <source>
        <strain evidence="1">Expedition CK06-06</strain>
    </source>
</reference>
<comment type="caution">
    <text evidence="1">The sequence shown here is derived from an EMBL/GenBank/DDBJ whole genome shotgun (WGS) entry which is preliminary data.</text>
</comment>